<feature type="transmembrane region" description="Helical" evidence="1">
    <location>
        <begin position="30"/>
        <end position="52"/>
    </location>
</feature>
<comment type="caution">
    <text evidence="3">The sequence shown here is derived from an EMBL/GenBank/DDBJ whole genome shotgun (WGS) entry which is preliminary data.</text>
</comment>
<dbReference type="InterPro" id="IPR058982">
    <property type="entry name" value="Beta-barrel_AprE"/>
</dbReference>
<proteinExistence type="predicted"/>
<feature type="domain" description="AprE-like beta-barrel" evidence="2">
    <location>
        <begin position="276"/>
        <end position="362"/>
    </location>
</feature>
<dbReference type="Pfam" id="PF26002">
    <property type="entry name" value="Beta-barrel_AprE"/>
    <property type="match status" value="1"/>
</dbReference>
<dbReference type="PANTHER" id="PTHR30386:SF28">
    <property type="entry name" value="EXPORTED PROTEIN"/>
    <property type="match status" value="1"/>
</dbReference>
<name>A0A923PGM9_9BACT</name>
<dbReference type="EMBL" id="JACSIT010000076">
    <property type="protein sequence ID" value="MBC6993758.1"/>
    <property type="molecule type" value="Genomic_DNA"/>
</dbReference>
<dbReference type="RefSeq" id="WP_187465857.1">
    <property type="nucleotide sequence ID" value="NZ_JACSIT010000076.1"/>
</dbReference>
<dbReference type="PANTHER" id="PTHR30386">
    <property type="entry name" value="MEMBRANE FUSION SUBUNIT OF EMRAB-TOLC MULTIDRUG EFFLUX PUMP"/>
    <property type="match status" value="1"/>
</dbReference>
<keyword evidence="1" id="KW-1133">Transmembrane helix</keyword>
<dbReference type="InterPro" id="IPR050739">
    <property type="entry name" value="MFP"/>
</dbReference>
<dbReference type="AlphaFoldDB" id="A0A923PGM9"/>
<keyword evidence="1" id="KW-0812">Transmembrane</keyword>
<protein>
    <submittedName>
        <fullName evidence="3">HlyD family efflux transporter periplasmic adaptor subunit</fullName>
    </submittedName>
</protein>
<gene>
    <name evidence="3" type="ORF">H9S92_06275</name>
</gene>
<evidence type="ECO:0000259" key="2">
    <source>
        <dbReference type="Pfam" id="PF26002"/>
    </source>
</evidence>
<keyword evidence="4" id="KW-1185">Reference proteome</keyword>
<evidence type="ECO:0000313" key="3">
    <source>
        <dbReference type="EMBL" id="MBC6993758.1"/>
    </source>
</evidence>
<dbReference type="Proteomes" id="UP000650081">
    <property type="component" value="Unassembled WGS sequence"/>
</dbReference>
<accession>A0A923PGM9</accession>
<organism evidence="3 4">
    <name type="scientific">Neolewinella lacunae</name>
    <dbReference type="NCBI Taxonomy" id="1517758"/>
    <lineage>
        <taxon>Bacteria</taxon>
        <taxon>Pseudomonadati</taxon>
        <taxon>Bacteroidota</taxon>
        <taxon>Saprospiria</taxon>
        <taxon>Saprospirales</taxon>
        <taxon>Lewinellaceae</taxon>
        <taxon>Neolewinella</taxon>
    </lineage>
</organism>
<keyword evidence="1" id="KW-0472">Membrane</keyword>
<evidence type="ECO:0000256" key="1">
    <source>
        <dbReference type="SAM" id="Phobius"/>
    </source>
</evidence>
<sequence>MAQVLNSSRHDPAYTVEGLYARHHQRTYPVYLAVVFSVVLIALALPFITVAVGSEGRAILQTTERPTSLLAPTAGRVLFARLRDNLSVAAGDTVLILDPSELHAESSHHHTQAEERRAAIKDLQELIRVLPADGFPQLSTALYQRDYQDFRHQWDEASLKAAHTARQLERQEKLFASGTIAPMEIERFRFEHELASNEQTQLKERRRHLWAQELVRNEQEHAELQQSITKLQQQSRHLVITAPVGGHLVQTTALPPGSFVGPAQEIAVISPAGELEVAIQVAPQDIGLLRTGTPVSLQMDAFTHTRWGLARATVREIDNDVSTDQFGHPHFVVRCTLADAELRLASGHRGQLAKGMTATAHFTLARRTLAQLLRDRLEDWLPTPQIVE</sequence>
<reference evidence="3" key="1">
    <citation type="submission" date="2020-08" db="EMBL/GenBank/DDBJ databases">
        <title>Lewinella bacteria from marine environments.</title>
        <authorList>
            <person name="Zhong Y."/>
        </authorList>
    </citation>
    <scope>NUCLEOTIDE SEQUENCE</scope>
    <source>
        <strain evidence="3">KCTC 42187</strain>
    </source>
</reference>
<dbReference type="Gene3D" id="2.40.30.170">
    <property type="match status" value="1"/>
</dbReference>
<evidence type="ECO:0000313" key="4">
    <source>
        <dbReference type="Proteomes" id="UP000650081"/>
    </source>
</evidence>